<proteinExistence type="inferred from homology"/>
<dbReference type="PROSITE" id="PS50283">
    <property type="entry name" value="NA_SOLUT_SYMP_3"/>
    <property type="match status" value="1"/>
</dbReference>
<gene>
    <name evidence="15" type="ORF">TeGR_g9094</name>
</gene>
<evidence type="ECO:0000256" key="3">
    <source>
        <dbReference type="ARBA" id="ARBA00022448"/>
    </source>
</evidence>
<feature type="transmembrane region" description="Helical" evidence="14">
    <location>
        <begin position="233"/>
        <end position="251"/>
    </location>
</feature>
<sequence length="653" mass="70051">MPPNDATAGPPPDALVAGAGTSSVALGSTEPKLHMPKLKTGLSDMEADIKTSLWESVREKVLTPQFAIVTAVFVICEILIGTLDLDPLYHFLSVYFFILCAFSPVATTSATFFRGDIDSSSKTNKSFLVLSSSTMISWIFAKSVQNASVLGAKFGIAGGFGYAAWYISFFSTASVVYKLRMKGYFGLPHAVFDRYGGAAMLLFCGALIFRLYNEIWSNAMVVSSFFSSEAHSANWWWAAIISTIVPLIYVLMGGLKSSLYSDVLQACMFIIGLIIVLGCVATSHSDNATLKDFLEENHTSSSFFVYNPAGTSDLKNPLSLEGGMDLLITGALQGLLSYPFFDPVLTDRAFLAHPRTMARSLTVGGLIAGCFIVLFSIIGVYGSMLGKCVEAGVCPESDLNGASLSGVMGGVPAEVAKTISSGAFNLLFVVMSTSSISTLDSTFTSTAKLCGPDIAGFFENGLPVPLAKATDRHMKIGRVSMVLLAICGILPLTMDVTELSATTVSGTVVMGLGGPIVLMALTSEGNLWKRGEKRPGAFLAPVLAGVIIGICYQLRYSTKNSDGELEYDWMNIDFTPLTIGEGSYGMLLGVNVLGTVLSLMLWYVFAYNDWCFGSDANTDEEDRAYELVRLVGEEEEPTKNGSWGEREAADERL</sequence>
<feature type="transmembrane region" description="Helical" evidence="14">
    <location>
        <begin position="263"/>
        <end position="284"/>
    </location>
</feature>
<dbReference type="Pfam" id="PF00474">
    <property type="entry name" value="SSF"/>
    <property type="match status" value="1"/>
</dbReference>
<name>A0ABQ6MU84_9STRA</name>
<evidence type="ECO:0000256" key="9">
    <source>
        <dbReference type="ARBA" id="ARBA00023065"/>
    </source>
</evidence>
<dbReference type="InterPro" id="IPR050277">
    <property type="entry name" value="Sodium:Solute_Symporter"/>
</dbReference>
<dbReference type="InterPro" id="IPR038377">
    <property type="entry name" value="Na/Glc_symporter_sf"/>
</dbReference>
<accession>A0ABQ6MU84</accession>
<evidence type="ECO:0000256" key="5">
    <source>
        <dbReference type="ARBA" id="ARBA00022692"/>
    </source>
</evidence>
<dbReference type="Proteomes" id="UP001165060">
    <property type="component" value="Unassembled WGS sequence"/>
</dbReference>
<evidence type="ECO:0000256" key="12">
    <source>
        <dbReference type="RuleBase" id="RU362091"/>
    </source>
</evidence>
<evidence type="ECO:0000256" key="14">
    <source>
        <dbReference type="SAM" id="Phobius"/>
    </source>
</evidence>
<evidence type="ECO:0000256" key="10">
    <source>
        <dbReference type="ARBA" id="ARBA00023136"/>
    </source>
</evidence>
<keyword evidence="11" id="KW-0739">Sodium transport</keyword>
<evidence type="ECO:0000256" key="6">
    <source>
        <dbReference type="ARBA" id="ARBA00022847"/>
    </source>
</evidence>
<feature type="region of interest" description="Disordered" evidence="13">
    <location>
        <begin position="633"/>
        <end position="653"/>
    </location>
</feature>
<keyword evidence="5 14" id="KW-0812">Transmembrane</keyword>
<keyword evidence="9" id="KW-0406">Ion transport</keyword>
<keyword evidence="7 14" id="KW-1133">Transmembrane helix</keyword>
<dbReference type="InterPro" id="IPR001734">
    <property type="entry name" value="Na/solute_symporter"/>
</dbReference>
<dbReference type="PANTHER" id="PTHR48086:SF3">
    <property type="entry name" value="SODIUM_PROLINE SYMPORTER"/>
    <property type="match status" value="1"/>
</dbReference>
<feature type="transmembrane region" description="Helical" evidence="14">
    <location>
        <begin position="535"/>
        <end position="555"/>
    </location>
</feature>
<evidence type="ECO:0000313" key="16">
    <source>
        <dbReference type="Proteomes" id="UP001165060"/>
    </source>
</evidence>
<feature type="transmembrane region" description="Helical" evidence="14">
    <location>
        <begin position="89"/>
        <end position="113"/>
    </location>
</feature>
<feature type="compositionally biased region" description="Basic and acidic residues" evidence="13">
    <location>
        <begin position="644"/>
        <end position="653"/>
    </location>
</feature>
<evidence type="ECO:0000256" key="2">
    <source>
        <dbReference type="ARBA" id="ARBA00006434"/>
    </source>
</evidence>
<evidence type="ECO:0000256" key="1">
    <source>
        <dbReference type="ARBA" id="ARBA00004651"/>
    </source>
</evidence>
<protein>
    <submittedName>
        <fullName evidence="15">Uncharacterized protein</fullName>
    </submittedName>
</protein>
<evidence type="ECO:0000256" key="8">
    <source>
        <dbReference type="ARBA" id="ARBA00023053"/>
    </source>
</evidence>
<keyword evidence="8" id="KW-0915">Sodium</keyword>
<feature type="transmembrane region" description="Helical" evidence="14">
    <location>
        <begin position="125"/>
        <end position="141"/>
    </location>
</feature>
<feature type="transmembrane region" description="Helical" evidence="14">
    <location>
        <begin position="476"/>
        <end position="494"/>
    </location>
</feature>
<evidence type="ECO:0000256" key="4">
    <source>
        <dbReference type="ARBA" id="ARBA00022475"/>
    </source>
</evidence>
<feature type="transmembrane region" description="Helical" evidence="14">
    <location>
        <begin position="361"/>
        <end position="381"/>
    </location>
</feature>
<dbReference type="PANTHER" id="PTHR48086">
    <property type="entry name" value="SODIUM/PROLINE SYMPORTER-RELATED"/>
    <property type="match status" value="1"/>
</dbReference>
<keyword evidence="4" id="KW-1003">Cell membrane</keyword>
<evidence type="ECO:0000256" key="13">
    <source>
        <dbReference type="SAM" id="MobiDB-lite"/>
    </source>
</evidence>
<reference evidence="15 16" key="1">
    <citation type="journal article" date="2023" name="Commun. Biol.">
        <title>Genome analysis of Parmales, the sister group of diatoms, reveals the evolutionary specialization of diatoms from phago-mixotrophs to photoautotrophs.</title>
        <authorList>
            <person name="Ban H."/>
            <person name="Sato S."/>
            <person name="Yoshikawa S."/>
            <person name="Yamada K."/>
            <person name="Nakamura Y."/>
            <person name="Ichinomiya M."/>
            <person name="Sato N."/>
            <person name="Blanc-Mathieu R."/>
            <person name="Endo H."/>
            <person name="Kuwata A."/>
            <person name="Ogata H."/>
        </authorList>
    </citation>
    <scope>NUCLEOTIDE SEQUENCE [LARGE SCALE GENOMIC DNA]</scope>
</reference>
<keyword evidence="10 14" id="KW-0472">Membrane</keyword>
<keyword evidence="6" id="KW-0769">Symport</keyword>
<keyword evidence="3" id="KW-0813">Transport</keyword>
<feature type="transmembrane region" description="Helical" evidence="14">
    <location>
        <begin position="161"/>
        <end position="179"/>
    </location>
</feature>
<feature type="transmembrane region" description="Helical" evidence="14">
    <location>
        <begin position="66"/>
        <end position="83"/>
    </location>
</feature>
<evidence type="ECO:0000256" key="11">
    <source>
        <dbReference type="ARBA" id="ARBA00023201"/>
    </source>
</evidence>
<feature type="transmembrane region" description="Helical" evidence="14">
    <location>
        <begin position="191"/>
        <end position="213"/>
    </location>
</feature>
<comment type="similarity">
    <text evidence="2 12">Belongs to the sodium:solute symporter (SSF) (TC 2.A.21) family.</text>
</comment>
<feature type="transmembrane region" description="Helical" evidence="14">
    <location>
        <begin position="584"/>
        <end position="605"/>
    </location>
</feature>
<comment type="subcellular location">
    <subcellularLocation>
        <location evidence="1">Cell membrane</location>
        <topology evidence="1">Multi-pass membrane protein</topology>
    </subcellularLocation>
</comment>
<evidence type="ECO:0000313" key="15">
    <source>
        <dbReference type="EMBL" id="GMI32658.1"/>
    </source>
</evidence>
<dbReference type="Gene3D" id="1.20.1730.10">
    <property type="entry name" value="Sodium/glucose cotransporter"/>
    <property type="match status" value="1"/>
</dbReference>
<feature type="transmembrane region" description="Helical" evidence="14">
    <location>
        <begin position="500"/>
        <end position="523"/>
    </location>
</feature>
<evidence type="ECO:0000256" key="7">
    <source>
        <dbReference type="ARBA" id="ARBA00022989"/>
    </source>
</evidence>
<keyword evidence="16" id="KW-1185">Reference proteome</keyword>
<organism evidence="15 16">
    <name type="scientific">Tetraparma gracilis</name>
    <dbReference type="NCBI Taxonomy" id="2962635"/>
    <lineage>
        <taxon>Eukaryota</taxon>
        <taxon>Sar</taxon>
        <taxon>Stramenopiles</taxon>
        <taxon>Ochrophyta</taxon>
        <taxon>Bolidophyceae</taxon>
        <taxon>Parmales</taxon>
        <taxon>Triparmaceae</taxon>
        <taxon>Tetraparma</taxon>
    </lineage>
</organism>
<comment type="caution">
    <text evidence="15">The sequence shown here is derived from an EMBL/GenBank/DDBJ whole genome shotgun (WGS) entry which is preliminary data.</text>
</comment>
<dbReference type="EMBL" id="BRYB01004525">
    <property type="protein sequence ID" value="GMI32658.1"/>
    <property type="molecule type" value="Genomic_DNA"/>
</dbReference>